<dbReference type="Proteomes" id="UP001203880">
    <property type="component" value="Unassembled WGS sequence"/>
</dbReference>
<dbReference type="Pfam" id="PF15780">
    <property type="entry name" value="ASH"/>
    <property type="match status" value="1"/>
</dbReference>
<dbReference type="PANTHER" id="PTHR43739">
    <property type="entry name" value="XYLOGLUCANASE (EUROFUNG)"/>
    <property type="match status" value="1"/>
</dbReference>
<name>A0ABT0PYG1_9RHOB</name>
<evidence type="ECO:0000256" key="1">
    <source>
        <dbReference type="ARBA" id="ARBA00004138"/>
    </source>
</evidence>
<evidence type="ECO:0000256" key="5">
    <source>
        <dbReference type="ARBA" id="ARBA00023273"/>
    </source>
</evidence>
<dbReference type="PANTHER" id="PTHR43739:SF5">
    <property type="entry name" value="EXO-ALPHA-SIALIDASE"/>
    <property type="match status" value="1"/>
</dbReference>
<dbReference type="InterPro" id="IPR052025">
    <property type="entry name" value="Xyloglucanase_GH74"/>
</dbReference>
<dbReference type="InterPro" id="IPR036278">
    <property type="entry name" value="Sialidase_sf"/>
</dbReference>
<dbReference type="NCBIfam" id="NF012200">
    <property type="entry name" value="choice_anch_D"/>
    <property type="match status" value="3"/>
</dbReference>
<keyword evidence="4" id="KW-0969">Cilium</keyword>
<dbReference type="SUPFAM" id="SSF50939">
    <property type="entry name" value="Sialidases"/>
    <property type="match status" value="1"/>
</dbReference>
<comment type="subcellular location">
    <subcellularLocation>
        <location evidence="1">Cell projection</location>
        <location evidence="1">Cilium</location>
    </subcellularLocation>
    <subcellularLocation>
        <location evidence="2">Cytoplasm</location>
    </subcellularLocation>
</comment>
<protein>
    <submittedName>
        <fullName evidence="8">Choice-of-anchor D domain-containing protein</fullName>
    </submittedName>
</protein>
<sequence>MIPGTVWKPIGPSPITGGREDNGLITSIATHPSDPDIVYVGTADGGIWKTGDGGANWLALFDEELCLAIGEPNCVAIDPGDTDVIYVGTSTRGAVSVQQRVGIFKSFDGGSSWILLGSGYPEGNDGNADDFANRNVNSIVVDPANSQIVYAATSSGVWVSNDGGQNWVQGAGTATFDARSLELDTTSPAGARILYTGMSRQGVFQSTDGGANWAPIMTTATPAVAAVLGGGVVMGQVLARLAPPTSPPAVGGIQVIYAVIAHNVRGSNPDPIGLFMSTDQGATWTQQAAAGAAAATTFAGYCMTLAVDPASPGDGANDILYWGTQNQVRSSDSGANFANVSNGLHADTHAWGFFQPPAPASTTVYCGNDGGIFRSTDDGATWTALNSGGFQTTLIYNMDIKPGASGDVTVAGFQDNGHKRTNGALGWTSIGGADGWDIVYDGVTADRMLFTRNGGNPATRVRRSTDDGGSNNDVTPWAGGSAEDAFYLASLAADPGNDGVFYVASNANIWQSLDGGVTWRAIFPIASGFVTPRISVSPTNGNNVVVSAGSQVFVSTNAMAATVGLPNGVTFTNITRNLPGRNVTRSAFDPNDETAIFSVLGGFATAFAPGHVFRTTIGGTQWADISPDVNVPFGAIALDGDETPSTIYAGCDLGVLRSVDRGNTWYVLDDLHFPNAPVTDIVVGRGSNVLRAATYGRGVFEFAAPEGPVIAVNLEDRFEFGRVCEGPVSLTLQIFNVGTEDLIIKSVQRILGSTAFNVEAFPSTPLSIAPGGEVDFTLTYTPSAPGATDLATIRIASNDPESPTVDLLASGEGGTAAAELSIADSGDFGEVCVGKFRDQGLVINNSGHCPLLVSGIASSAPEFFVPNTVSFPLKIAPGASMTLPLRYQPTAFGNDLSVITVSSNDPDSPAQLEVRGTAPPPRLVLSFADDGDFGKVCVDHFSDKTLVLSNSGKCPLTITAISSNSAEFIVPQVLTFPIVIASGAAVPVTIRFQPTSFGPKAGTNTVVSDDPASPATIDLTGFAPSGKLTITGTGCFGGVELGTHALTTFAICNTGDCDLHVTKVGFKPPSRCEELSHCDNCGCDCDCGCDCGCKDDGYGKHGRKKPHCDQKCLNFKIVSNPFPATVKPGSCLDLIVKYTPTCNNSACCKLVVRTDDPDNRKVSIFVTGHLKRTLHSALKCWAGQELSDMIKAGKSC</sequence>
<dbReference type="EMBL" id="JAMFMB010000003">
    <property type="protein sequence ID" value="MCL6282620.1"/>
    <property type="molecule type" value="Genomic_DNA"/>
</dbReference>
<reference evidence="8" key="1">
    <citation type="submission" date="2022-05" db="EMBL/GenBank/DDBJ databases">
        <authorList>
            <person name="Park J.-S."/>
        </authorList>
    </citation>
    <scope>NUCLEOTIDE SEQUENCE</scope>
    <source>
        <strain evidence="8">2012CJ41-6</strain>
    </source>
</reference>
<feature type="domain" description="Abnormal spindle-like microcephaly-associated protein ASH" evidence="6">
    <location>
        <begin position="825"/>
        <end position="906"/>
    </location>
</feature>
<accession>A0ABT0PYG1</accession>
<keyword evidence="5" id="KW-0966">Cell projection</keyword>
<dbReference type="SUPFAM" id="SSF110296">
    <property type="entry name" value="Oligoxyloglucan reducing end-specific cellobiohydrolase"/>
    <property type="match status" value="2"/>
</dbReference>
<proteinExistence type="predicted"/>
<evidence type="ECO:0000313" key="8">
    <source>
        <dbReference type="EMBL" id="MCL6282620.1"/>
    </source>
</evidence>
<keyword evidence="9" id="KW-1185">Reference proteome</keyword>
<dbReference type="InterPro" id="IPR053879">
    <property type="entry name" value="HYDIN_VesB_CFA65-like_Ig"/>
</dbReference>
<evidence type="ECO:0000313" key="9">
    <source>
        <dbReference type="Proteomes" id="UP001203880"/>
    </source>
</evidence>
<organism evidence="8 9">
    <name type="scientific">Ruegeria spongiae</name>
    <dbReference type="NCBI Taxonomy" id="2942209"/>
    <lineage>
        <taxon>Bacteria</taxon>
        <taxon>Pseudomonadati</taxon>
        <taxon>Pseudomonadota</taxon>
        <taxon>Alphaproteobacteria</taxon>
        <taxon>Rhodobacterales</taxon>
        <taxon>Roseobacteraceae</taxon>
        <taxon>Ruegeria</taxon>
    </lineage>
</organism>
<dbReference type="Gene3D" id="2.60.40.10">
    <property type="entry name" value="Immunoglobulins"/>
    <property type="match status" value="4"/>
</dbReference>
<evidence type="ECO:0000256" key="2">
    <source>
        <dbReference type="ARBA" id="ARBA00004496"/>
    </source>
</evidence>
<evidence type="ECO:0000256" key="4">
    <source>
        <dbReference type="ARBA" id="ARBA00023069"/>
    </source>
</evidence>
<comment type="caution">
    <text evidence="8">The sequence shown here is derived from an EMBL/GenBank/DDBJ whole genome shotgun (WGS) entry which is preliminary data.</text>
</comment>
<feature type="domain" description="HYDIN/VesB/CFA65-like Ig-like" evidence="7">
    <location>
        <begin position="925"/>
        <end position="1021"/>
    </location>
</feature>
<dbReference type="InterPro" id="IPR013783">
    <property type="entry name" value="Ig-like_fold"/>
</dbReference>
<gene>
    <name evidence="8" type="ORF">M3P21_03675</name>
</gene>
<evidence type="ECO:0000259" key="6">
    <source>
        <dbReference type="Pfam" id="PF15780"/>
    </source>
</evidence>
<evidence type="ECO:0000259" key="7">
    <source>
        <dbReference type="Pfam" id="PF22544"/>
    </source>
</evidence>
<dbReference type="Pfam" id="PF22544">
    <property type="entry name" value="HYDIN_VesB_CFA65-like_Ig"/>
    <property type="match status" value="1"/>
</dbReference>
<dbReference type="RefSeq" id="WP_249706893.1">
    <property type="nucleotide sequence ID" value="NZ_JAMFMB010000003.1"/>
</dbReference>
<dbReference type="Gene3D" id="2.130.10.10">
    <property type="entry name" value="YVTN repeat-like/Quinoprotein amine dehydrogenase"/>
    <property type="match status" value="4"/>
</dbReference>
<evidence type="ECO:0000256" key="3">
    <source>
        <dbReference type="ARBA" id="ARBA00022490"/>
    </source>
</evidence>
<dbReference type="InterPro" id="IPR031549">
    <property type="entry name" value="ASH"/>
</dbReference>
<dbReference type="InterPro" id="IPR015943">
    <property type="entry name" value="WD40/YVTN_repeat-like_dom_sf"/>
</dbReference>
<keyword evidence="3" id="KW-0963">Cytoplasm</keyword>